<dbReference type="EMBL" id="JBIUZV010000002">
    <property type="protein sequence ID" value="MFJ3044827.1"/>
    <property type="molecule type" value="Genomic_DNA"/>
</dbReference>
<dbReference type="InterPro" id="IPR036709">
    <property type="entry name" value="Autotransporte_beta_dom_sf"/>
</dbReference>
<dbReference type="InterPro" id="IPR005546">
    <property type="entry name" value="Autotransporte_beta"/>
</dbReference>
<keyword evidence="1" id="KW-0732">Signal</keyword>
<evidence type="ECO:0000313" key="4">
    <source>
        <dbReference type="Proteomes" id="UP001617427"/>
    </source>
</evidence>
<proteinExistence type="predicted"/>
<keyword evidence="4" id="KW-1185">Reference proteome</keyword>
<gene>
    <name evidence="3" type="ORF">ACIPEN_03245</name>
</gene>
<evidence type="ECO:0000256" key="1">
    <source>
        <dbReference type="SAM" id="SignalP"/>
    </source>
</evidence>
<accession>A0ABW8EWA7</accession>
<dbReference type="Proteomes" id="UP001617427">
    <property type="component" value="Unassembled WGS sequence"/>
</dbReference>
<dbReference type="SMART" id="SM00869">
    <property type="entry name" value="Autotransporter"/>
    <property type="match status" value="1"/>
</dbReference>
<comment type="caution">
    <text evidence="3">The sequence shown here is derived from an EMBL/GenBank/DDBJ whole genome shotgun (WGS) entry which is preliminary data.</text>
</comment>
<sequence length="890" mass="91499">MMMYLQCVRSHPSFRLHRFRIHYFPIVIGLSSLTAGSAWATCDNTAPVSNTSVSCTPSGGTSPSVISAANSNNVNVTVSPGAISFSRMGIQVVGNSSVTNNGAITTAAGSGSGLKAGISALSNNNAITNNGSIQVTGVNIYGITVGTSAAGGGGVGNTIVNSLGATISTLNSGSDAIHVVGGNNTITNNGTITTTGSSSTAVYAQGNANSFTNNGSINVQGNGSDGVFMNTVSSSFTSSITNTGSIISGSSYAIRGLNGSDTVINSGYLEGHGGVNGDTAITLGNSLNNSLILRTGSQIVGAADGGKGNSNVYLEGSGLVNSEFRNFNTLTMRGTAWNWTIDATFNSTLIQTGTLTLDSVLTSPVYIDTAGTLGTTGGTTSVASSSAGAAPGTVVGVLSGVGSVAGNLINGGTVHPGAGDGTGALTINGNYTNLSSGTLLIDITPTSAGKLIVANPGTVSLQGGQVTANFMPGNYDAFQQQEIIHCTGNCVTGTFAVYTPSAFLDTTVFNGAGNNSVFIGYQRNNVSFAEIATTDNDKAAAASLDANAKAGGMTDTVDQLVVMSAAQAQNAFNNLGGGDVHATLAGLNMRQSEMFARALTQRLSGNLPRDMAHDSALWARPYYSDGHVSSNVVAGVDYRINGLAAGMDRWISPEWLIGAGIDISQLQGNFSAYDASAKTDAYQLGIYSSYQHDAFYSDAILSAGWQKNSINRTINFANTSQRASAAYTGQHVNFYLESGYKLPLSGQLTLKPLASLSYMRQREPGFAESGAGEIGLNADSATTQSVRSGLGAALMKDFALGSGKMTLEGKARWLHEFASRTPQFQALFAGDVTGQRFTVQGAETWRDAALLGVNFIYSNAANMQIYLSYDATVAKSNSAHTITAGLRYAW</sequence>
<reference evidence="3 4" key="1">
    <citation type="submission" date="2024-10" db="EMBL/GenBank/DDBJ databases">
        <title>The Natural Products Discovery Center: Release of the First 8490 Sequenced Strains for Exploring Actinobacteria Biosynthetic Diversity.</title>
        <authorList>
            <person name="Kalkreuter E."/>
            <person name="Kautsar S.A."/>
            <person name="Yang D."/>
            <person name="Bader C.D."/>
            <person name="Teijaro C.N."/>
            <person name="Fluegel L."/>
            <person name="Davis C.M."/>
            <person name="Simpson J.R."/>
            <person name="Lauterbach L."/>
            <person name="Steele A.D."/>
            <person name="Gui C."/>
            <person name="Meng S."/>
            <person name="Li G."/>
            <person name="Viehrig K."/>
            <person name="Ye F."/>
            <person name="Su P."/>
            <person name="Kiefer A.F."/>
            <person name="Nichols A."/>
            <person name="Cepeda A.J."/>
            <person name="Yan W."/>
            <person name="Fan B."/>
            <person name="Jiang Y."/>
            <person name="Adhikari A."/>
            <person name="Zheng C.-J."/>
            <person name="Schuster L."/>
            <person name="Cowan T.M."/>
            <person name="Smanski M.J."/>
            <person name="Chevrette M.G."/>
            <person name="De Carvalho L.P.S."/>
            <person name="Shen B."/>
        </authorList>
    </citation>
    <scope>NUCLEOTIDE SEQUENCE [LARGE SCALE GENOMIC DNA]</scope>
    <source>
        <strain evidence="3 4">NPDC087045</strain>
    </source>
</reference>
<organism evidence="3 4">
    <name type="scientific">Herbaspirillum chlorophenolicum</name>
    <dbReference type="NCBI Taxonomy" id="211589"/>
    <lineage>
        <taxon>Bacteria</taxon>
        <taxon>Pseudomonadati</taxon>
        <taxon>Pseudomonadota</taxon>
        <taxon>Betaproteobacteria</taxon>
        <taxon>Burkholderiales</taxon>
        <taxon>Oxalobacteraceae</taxon>
        <taxon>Herbaspirillum</taxon>
    </lineage>
</organism>
<dbReference type="SUPFAM" id="SSF103515">
    <property type="entry name" value="Autotransporter"/>
    <property type="match status" value="1"/>
</dbReference>
<feature type="domain" description="Autotransporter" evidence="2">
    <location>
        <begin position="610"/>
        <end position="890"/>
    </location>
</feature>
<evidence type="ECO:0000259" key="2">
    <source>
        <dbReference type="PROSITE" id="PS51208"/>
    </source>
</evidence>
<dbReference type="Gene3D" id="2.40.128.130">
    <property type="entry name" value="Autotransporter beta-domain"/>
    <property type="match status" value="1"/>
</dbReference>
<dbReference type="Pfam" id="PF03797">
    <property type="entry name" value="Autotransporter"/>
    <property type="match status" value="1"/>
</dbReference>
<protein>
    <submittedName>
        <fullName evidence="3">Autotransporter domain-containing protein</fullName>
    </submittedName>
</protein>
<name>A0ABW8EWA7_9BURK</name>
<evidence type="ECO:0000313" key="3">
    <source>
        <dbReference type="EMBL" id="MFJ3044827.1"/>
    </source>
</evidence>
<dbReference type="PROSITE" id="PS51208">
    <property type="entry name" value="AUTOTRANSPORTER"/>
    <property type="match status" value="1"/>
</dbReference>
<feature type="signal peptide" evidence="1">
    <location>
        <begin position="1"/>
        <end position="40"/>
    </location>
</feature>
<feature type="chain" id="PRO_5047188887" evidence="1">
    <location>
        <begin position="41"/>
        <end position="890"/>
    </location>
</feature>
<dbReference type="RefSeq" id="WP_402698326.1">
    <property type="nucleotide sequence ID" value="NZ_JBIUZV010000002.1"/>
</dbReference>